<feature type="region of interest" description="Disordered" evidence="1">
    <location>
        <begin position="186"/>
        <end position="205"/>
    </location>
</feature>
<evidence type="ECO:0000313" key="3">
    <source>
        <dbReference type="EMBL" id="OAJ67760.1"/>
    </source>
</evidence>
<dbReference type="Pfam" id="PF17948">
    <property type="entry name" value="DnaT"/>
    <property type="match status" value="1"/>
</dbReference>
<organism evidence="3 4">
    <name type="scientific">Gluconobacter cerinus</name>
    <dbReference type="NCBI Taxonomy" id="38307"/>
    <lineage>
        <taxon>Bacteria</taxon>
        <taxon>Pseudomonadati</taxon>
        <taxon>Pseudomonadota</taxon>
        <taxon>Alphaproteobacteria</taxon>
        <taxon>Acetobacterales</taxon>
        <taxon>Acetobacteraceae</taxon>
        <taxon>Gluconobacter</taxon>
    </lineage>
</organism>
<dbReference type="OrthoDB" id="7211084at2"/>
<feature type="compositionally biased region" description="Polar residues" evidence="1">
    <location>
        <begin position="257"/>
        <end position="268"/>
    </location>
</feature>
<sequence length="292" mass="32376">MARIRSIHPGLWTDEAFASLSMAARVLIMGIWNHADDGGGFEWKPLTLKMRIFPVDNVEVSALLDELVLHNVVQKYDVSGKSYGAVRNFGKFQRPKKPDRFCPMPASLREFSETTSVLSKDERNQSGTSTENLDDCADAVPNRLDTGSEPVPNQYGKVSAEGRKGGREEGNNSSLRSECEGALAPLAPAKPAQRRKSQLPEDWQPSPDELAYAQNLGLDGSAVAENFRLHWRAKGETKLDWHAAFQLWCRREQSFSGARTVGSRTNPRPKTAADRADEHAAYMLEKYAGGSR</sequence>
<feature type="compositionally biased region" description="Basic and acidic residues" evidence="1">
    <location>
        <begin position="160"/>
        <end position="170"/>
    </location>
</feature>
<dbReference type="Proteomes" id="UP000077786">
    <property type="component" value="Unassembled WGS sequence"/>
</dbReference>
<dbReference type="EMBL" id="LUTU01000007">
    <property type="protein sequence ID" value="OAJ67760.1"/>
    <property type="molecule type" value="Genomic_DNA"/>
</dbReference>
<dbReference type="InterPro" id="IPR040480">
    <property type="entry name" value="DnaT_DNA_bind"/>
</dbReference>
<dbReference type="PATRIC" id="fig|38307.3.peg.1861"/>
<evidence type="ECO:0000313" key="4">
    <source>
        <dbReference type="Proteomes" id="UP000077786"/>
    </source>
</evidence>
<protein>
    <recommendedName>
        <fullName evidence="2">DnaT DNA-binding domain-containing protein</fullName>
    </recommendedName>
</protein>
<proteinExistence type="predicted"/>
<evidence type="ECO:0000256" key="1">
    <source>
        <dbReference type="SAM" id="MobiDB-lite"/>
    </source>
</evidence>
<feature type="region of interest" description="Disordered" evidence="1">
    <location>
        <begin position="257"/>
        <end position="277"/>
    </location>
</feature>
<comment type="caution">
    <text evidence="3">The sequence shown here is derived from an EMBL/GenBank/DDBJ whole genome shotgun (WGS) entry which is preliminary data.</text>
</comment>
<feature type="region of interest" description="Disordered" evidence="1">
    <location>
        <begin position="112"/>
        <end position="177"/>
    </location>
</feature>
<evidence type="ECO:0000259" key="2">
    <source>
        <dbReference type="Pfam" id="PF17948"/>
    </source>
</evidence>
<dbReference type="RefSeq" id="WP_064274538.1">
    <property type="nucleotide sequence ID" value="NZ_LUTU01000007.1"/>
</dbReference>
<name>A0A1B6VKM5_9PROT</name>
<accession>A0A1B6VKM5</accession>
<gene>
    <name evidence="3" type="ORF">A0123_01802</name>
</gene>
<dbReference type="AlphaFoldDB" id="A0A1B6VKM5"/>
<reference evidence="3 4" key="1">
    <citation type="submission" date="2016-03" db="EMBL/GenBank/DDBJ databases">
        <title>Draft genome sequence of Gluconobacter cerinus strain CECT 9110.</title>
        <authorList>
            <person name="Sainz F."/>
            <person name="Mas A."/>
            <person name="Torija M.J."/>
        </authorList>
    </citation>
    <scope>NUCLEOTIDE SEQUENCE [LARGE SCALE GENOMIC DNA]</scope>
    <source>
        <strain evidence="3 4">CECT 9110</strain>
    </source>
</reference>
<feature type="domain" description="DnaT DNA-binding" evidence="2">
    <location>
        <begin position="198"/>
        <end position="253"/>
    </location>
</feature>